<organism evidence="2 3">
    <name type="scientific">Auxenochlorella protothecoides</name>
    <name type="common">Green microalga</name>
    <name type="synonym">Chlorella protothecoides</name>
    <dbReference type="NCBI Taxonomy" id="3075"/>
    <lineage>
        <taxon>Eukaryota</taxon>
        <taxon>Viridiplantae</taxon>
        <taxon>Chlorophyta</taxon>
        <taxon>core chlorophytes</taxon>
        <taxon>Trebouxiophyceae</taxon>
        <taxon>Chlorellales</taxon>
        <taxon>Chlorellaceae</taxon>
        <taxon>Auxenochlorella</taxon>
    </lineage>
</organism>
<feature type="region of interest" description="Disordered" evidence="1">
    <location>
        <begin position="44"/>
        <end position="69"/>
    </location>
</feature>
<proteinExistence type="predicted"/>
<evidence type="ECO:0000313" key="2">
    <source>
        <dbReference type="EMBL" id="KFM22651.1"/>
    </source>
</evidence>
<sequence length="69" mass="7887">MDTRLYNNRWHDTPWPCFKYVGGAASTMEKFQSMYTHSCCHKTGRGRGLNDDLEPTSTKRGDAMCRNPG</sequence>
<evidence type="ECO:0000256" key="1">
    <source>
        <dbReference type="SAM" id="MobiDB-lite"/>
    </source>
</evidence>
<accession>A0A087SA97</accession>
<name>A0A087SA97_AUXPR</name>
<dbReference type="GeneID" id="23611838"/>
<dbReference type="EMBL" id="KL662079">
    <property type="protein sequence ID" value="KFM22651.1"/>
    <property type="molecule type" value="Genomic_DNA"/>
</dbReference>
<gene>
    <name evidence="2" type="ORF">F751_0447</name>
</gene>
<dbReference type="KEGG" id="apro:F751_0447"/>
<evidence type="ECO:0000313" key="3">
    <source>
        <dbReference type="Proteomes" id="UP000028924"/>
    </source>
</evidence>
<dbReference type="AlphaFoldDB" id="A0A087SA97"/>
<dbReference type="RefSeq" id="XP_011395507.1">
    <property type="nucleotide sequence ID" value="XM_011397205.1"/>
</dbReference>
<protein>
    <submittedName>
        <fullName evidence="2">Uncharacterized protein</fullName>
    </submittedName>
</protein>
<keyword evidence="3" id="KW-1185">Reference proteome</keyword>
<dbReference type="Proteomes" id="UP000028924">
    <property type="component" value="Unassembled WGS sequence"/>
</dbReference>
<reference evidence="2 3" key="1">
    <citation type="journal article" date="2014" name="BMC Genomics">
        <title>Oil accumulation mechanisms of the oleaginous microalga Chlorella protothecoides revealed through its genome, transcriptomes, and proteomes.</title>
        <authorList>
            <person name="Gao C."/>
            <person name="Wang Y."/>
            <person name="Shen Y."/>
            <person name="Yan D."/>
            <person name="He X."/>
            <person name="Dai J."/>
            <person name="Wu Q."/>
        </authorList>
    </citation>
    <scope>NUCLEOTIDE SEQUENCE [LARGE SCALE GENOMIC DNA]</scope>
    <source>
        <strain evidence="2 3">0710</strain>
    </source>
</reference>